<gene>
    <name evidence="2" type="ORF">GCM10009688_25200</name>
</gene>
<dbReference type="InterPro" id="IPR050228">
    <property type="entry name" value="Carboxylesterase_BioH"/>
</dbReference>
<proteinExistence type="predicted"/>
<sequence length="264" mass="28451">MPTSSRHIASSDGTTISYMVFTGEAPAVVLLHGLAGSSRELLDTAQALSGREVILIDQRGHGMSTRTPADTSREAFMDDVLRVVAAEGHREVDLVGHSMGAHTAMLVAAARPELVRRLVLLECGAGGMPAGEAESVAKFFRSWNVPFASKDSARSVLGEGPLPDAWIADLEDRGDGLYPRFQAEVMARTLAGLMAPRWEEWQSITVPVLAVFAEHGMFSEEEKRLFVASGNDVSRADLTGGSHDAHLDAFHRWADVLRSFIAVG</sequence>
<keyword evidence="3" id="KW-1185">Reference proteome</keyword>
<evidence type="ECO:0000313" key="2">
    <source>
        <dbReference type="EMBL" id="GAA1919106.1"/>
    </source>
</evidence>
<evidence type="ECO:0000313" key="3">
    <source>
        <dbReference type="Proteomes" id="UP001500784"/>
    </source>
</evidence>
<feature type="domain" description="AB hydrolase-1" evidence="1">
    <location>
        <begin position="26"/>
        <end position="123"/>
    </location>
</feature>
<organism evidence="2 3">
    <name type="scientific">Arthrobacter gandavensis</name>
    <dbReference type="NCBI Taxonomy" id="169960"/>
    <lineage>
        <taxon>Bacteria</taxon>
        <taxon>Bacillati</taxon>
        <taxon>Actinomycetota</taxon>
        <taxon>Actinomycetes</taxon>
        <taxon>Micrococcales</taxon>
        <taxon>Micrococcaceae</taxon>
        <taxon>Arthrobacter</taxon>
    </lineage>
</organism>
<comment type="caution">
    <text evidence="2">The sequence shown here is derived from an EMBL/GenBank/DDBJ whole genome shotgun (WGS) entry which is preliminary data.</text>
</comment>
<name>A0ABP5AP71_9MICC</name>
<dbReference type="InterPro" id="IPR000073">
    <property type="entry name" value="AB_hydrolase_1"/>
</dbReference>
<dbReference type="Pfam" id="PF00561">
    <property type="entry name" value="Abhydrolase_1"/>
    <property type="match status" value="1"/>
</dbReference>
<dbReference type="PANTHER" id="PTHR43194">
    <property type="entry name" value="HYDROLASE ALPHA/BETA FOLD FAMILY"/>
    <property type="match status" value="1"/>
</dbReference>
<keyword evidence="2" id="KW-0378">Hydrolase</keyword>
<dbReference type="RefSeq" id="WP_055243150.1">
    <property type="nucleotide sequence ID" value="NZ_BAAALV010000005.1"/>
</dbReference>
<protein>
    <submittedName>
        <fullName evidence="2">Alpha/beta hydrolase</fullName>
    </submittedName>
</protein>
<reference evidence="3" key="1">
    <citation type="journal article" date="2019" name="Int. J. Syst. Evol. Microbiol.">
        <title>The Global Catalogue of Microorganisms (GCM) 10K type strain sequencing project: providing services to taxonomists for standard genome sequencing and annotation.</title>
        <authorList>
            <consortium name="The Broad Institute Genomics Platform"/>
            <consortium name="The Broad Institute Genome Sequencing Center for Infectious Disease"/>
            <person name="Wu L."/>
            <person name="Ma J."/>
        </authorList>
    </citation>
    <scope>NUCLEOTIDE SEQUENCE [LARGE SCALE GENOMIC DNA]</scope>
    <source>
        <strain evidence="3">JCM 13316</strain>
    </source>
</reference>
<dbReference type="EMBL" id="BAAALV010000005">
    <property type="protein sequence ID" value="GAA1919106.1"/>
    <property type="molecule type" value="Genomic_DNA"/>
</dbReference>
<dbReference type="PANTHER" id="PTHR43194:SF2">
    <property type="entry name" value="PEROXISOMAL MEMBRANE PROTEIN LPX1"/>
    <property type="match status" value="1"/>
</dbReference>
<dbReference type="InterPro" id="IPR029058">
    <property type="entry name" value="AB_hydrolase_fold"/>
</dbReference>
<dbReference type="Proteomes" id="UP001500784">
    <property type="component" value="Unassembled WGS sequence"/>
</dbReference>
<dbReference type="SUPFAM" id="SSF53474">
    <property type="entry name" value="alpha/beta-Hydrolases"/>
    <property type="match status" value="1"/>
</dbReference>
<evidence type="ECO:0000259" key="1">
    <source>
        <dbReference type="Pfam" id="PF00561"/>
    </source>
</evidence>
<dbReference type="Gene3D" id="3.40.50.1820">
    <property type="entry name" value="alpha/beta hydrolase"/>
    <property type="match status" value="1"/>
</dbReference>
<accession>A0ABP5AP71</accession>
<dbReference type="GO" id="GO:0016787">
    <property type="term" value="F:hydrolase activity"/>
    <property type="evidence" value="ECO:0007669"/>
    <property type="project" value="UniProtKB-KW"/>
</dbReference>
<dbReference type="PRINTS" id="PR00111">
    <property type="entry name" value="ABHYDROLASE"/>
</dbReference>